<reference evidence="2 3" key="1">
    <citation type="submission" date="2014-04" db="EMBL/GenBank/DDBJ databases">
        <authorList>
            <consortium name="DOE Joint Genome Institute"/>
            <person name="Kuo A."/>
            <person name="Tarkka M."/>
            <person name="Buscot F."/>
            <person name="Kohler A."/>
            <person name="Nagy L.G."/>
            <person name="Floudas D."/>
            <person name="Copeland A."/>
            <person name="Barry K.W."/>
            <person name="Cichocki N."/>
            <person name="Veneault-Fourrey C."/>
            <person name="LaButti K."/>
            <person name="Lindquist E.A."/>
            <person name="Lipzen A."/>
            <person name="Lundell T."/>
            <person name="Morin E."/>
            <person name="Murat C."/>
            <person name="Sun H."/>
            <person name="Tunlid A."/>
            <person name="Henrissat B."/>
            <person name="Grigoriev I.V."/>
            <person name="Hibbett D.S."/>
            <person name="Martin F."/>
            <person name="Nordberg H.P."/>
            <person name="Cantor M.N."/>
            <person name="Hua S.X."/>
        </authorList>
    </citation>
    <scope>NUCLEOTIDE SEQUENCE [LARGE SCALE GENOMIC DNA]</scope>
    <source>
        <strain evidence="2 3">F 1598</strain>
    </source>
</reference>
<evidence type="ECO:0000313" key="3">
    <source>
        <dbReference type="Proteomes" id="UP000054166"/>
    </source>
</evidence>
<protein>
    <recommendedName>
        <fullName evidence="1">T6SS Phospholipase effector Tle1-like catalytic domain-containing protein</fullName>
    </recommendedName>
</protein>
<dbReference type="EMBL" id="KN833229">
    <property type="protein sequence ID" value="KIM71715.1"/>
    <property type="molecule type" value="Genomic_DNA"/>
</dbReference>
<dbReference type="PANTHER" id="PTHR33840">
    <property type="match status" value="1"/>
</dbReference>
<dbReference type="STRING" id="765440.A0A0C3EGE5"/>
<dbReference type="InterPro" id="IPR018712">
    <property type="entry name" value="Tle1-like_cat"/>
</dbReference>
<keyword evidence="3" id="KW-1185">Reference proteome</keyword>
<accession>A0A0C3EGE5</accession>
<dbReference type="AlphaFoldDB" id="A0A0C3EGE5"/>
<evidence type="ECO:0000259" key="1">
    <source>
        <dbReference type="Pfam" id="PF09994"/>
    </source>
</evidence>
<dbReference type="PANTHER" id="PTHR33840:SF2">
    <property type="entry name" value="TLE1 PHOSPHOLIPASE DOMAIN-CONTAINING PROTEIN"/>
    <property type="match status" value="1"/>
</dbReference>
<name>A0A0C3EGE5_PILCF</name>
<proteinExistence type="predicted"/>
<dbReference type="Proteomes" id="UP000054166">
    <property type="component" value="Unassembled WGS sequence"/>
</dbReference>
<sequence length="524" mass="59090">MNDERKRDKILSAFDEYLTSHDMVNPQQYAETVQRIEKALARKCNCNCHLICPCECSCKCCCTCSIKCERECKPRPRSRNLVVNIDGTSNQFGLFNTNVVELHSRIIKDSHSVPQLTYYNSGVGTFAPHTYRSLSYWKQKISNTIDLAIAWNFEKIIQGAYRWLADHYEAGDKIFLFGFSRGAYQVRTLAGMIEKVGLVFAGNQEQIPFAYELYANRYKGKKHDTGLLAQKFKETFSRNISVHFLGVWDTVSSVGIFRGDTLPFTNSSACVFRHALALDERRVKFLPEFSHGGASRLDDAKDTNLNNEEDNADARHQLSTPLFVEQSLSIGQTPPSRLSGLVGVVLKAKSDYFRSSKVKNKQVETEHYESLTPQVMSEGPKESWDSKEVWFAGTHSDIGGGTRKNIGLNIAGVPLTWMENEAMTAGLHLESRPFKDEWKSEELKDEGTPSLVWGWWFLEFLPIKRLSYSGAKETSRVPHMGKGHKILLGQKIHASVAFKECLCYTPLAQAKIPPGKNRLGVTCG</sequence>
<organism evidence="2 3">
    <name type="scientific">Piloderma croceum (strain F 1598)</name>
    <dbReference type="NCBI Taxonomy" id="765440"/>
    <lineage>
        <taxon>Eukaryota</taxon>
        <taxon>Fungi</taxon>
        <taxon>Dikarya</taxon>
        <taxon>Basidiomycota</taxon>
        <taxon>Agaricomycotina</taxon>
        <taxon>Agaricomycetes</taxon>
        <taxon>Agaricomycetidae</taxon>
        <taxon>Atheliales</taxon>
        <taxon>Atheliaceae</taxon>
        <taxon>Piloderma</taxon>
    </lineage>
</organism>
<dbReference type="HOGENOM" id="CLU_005049_5_1_1"/>
<dbReference type="Pfam" id="PF09994">
    <property type="entry name" value="T6SS_Tle1-like_cat"/>
    <property type="match status" value="1"/>
</dbReference>
<feature type="domain" description="T6SS Phospholipase effector Tle1-like catalytic" evidence="1">
    <location>
        <begin position="79"/>
        <end position="420"/>
    </location>
</feature>
<dbReference type="SUPFAM" id="SSF53474">
    <property type="entry name" value="alpha/beta-Hydrolases"/>
    <property type="match status" value="1"/>
</dbReference>
<reference evidence="3" key="2">
    <citation type="submission" date="2015-01" db="EMBL/GenBank/DDBJ databases">
        <title>Evolutionary Origins and Diversification of the Mycorrhizal Mutualists.</title>
        <authorList>
            <consortium name="DOE Joint Genome Institute"/>
            <consortium name="Mycorrhizal Genomics Consortium"/>
            <person name="Kohler A."/>
            <person name="Kuo A."/>
            <person name="Nagy L.G."/>
            <person name="Floudas D."/>
            <person name="Copeland A."/>
            <person name="Barry K.W."/>
            <person name="Cichocki N."/>
            <person name="Veneault-Fourrey C."/>
            <person name="LaButti K."/>
            <person name="Lindquist E.A."/>
            <person name="Lipzen A."/>
            <person name="Lundell T."/>
            <person name="Morin E."/>
            <person name="Murat C."/>
            <person name="Riley R."/>
            <person name="Ohm R."/>
            <person name="Sun H."/>
            <person name="Tunlid A."/>
            <person name="Henrissat B."/>
            <person name="Grigoriev I.V."/>
            <person name="Hibbett D.S."/>
            <person name="Martin F."/>
        </authorList>
    </citation>
    <scope>NUCLEOTIDE SEQUENCE [LARGE SCALE GENOMIC DNA]</scope>
    <source>
        <strain evidence="3">F 1598</strain>
    </source>
</reference>
<evidence type="ECO:0000313" key="2">
    <source>
        <dbReference type="EMBL" id="KIM71715.1"/>
    </source>
</evidence>
<gene>
    <name evidence="2" type="ORF">PILCRDRAFT_750197</name>
</gene>
<dbReference type="OrthoDB" id="538223at2759"/>
<dbReference type="InParanoid" id="A0A0C3EGE5"/>
<dbReference type="InterPro" id="IPR029058">
    <property type="entry name" value="AB_hydrolase_fold"/>
</dbReference>